<sequence length="231" mass="24117">MKTGKIISIATVAAMLLCLWSVTAFARNEAKKVQESADVLTTIMKIPEKGIPPVLLRDAKAIAIIPGVIKGAFVVGGRHGTGVLSVRNQDDSWSDPVFVSITGGSIGWQVGATSTDLILVFKEVKDVDKLLQGKFTLGADAAVAAGPVGRKASAATDVTFQTGILSYSRSRGLFAGVSLEGAALLVDDDANHAYYGKSELTAKDILAGTGLKKAPATVNLQKALTKYSTIK</sequence>
<name>A0A6S6M4K2_9BACT</name>
<evidence type="ECO:0000259" key="2">
    <source>
        <dbReference type="Pfam" id="PF04366"/>
    </source>
</evidence>
<gene>
    <name evidence="3" type="ORF">GEOBRER4_n1065</name>
</gene>
<dbReference type="InterPro" id="IPR007461">
    <property type="entry name" value="Ysc84_actin-binding"/>
</dbReference>
<keyword evidence="4" id="KW-1185">Reference proteome</keyword>
<dbReference type="Pfam" id="PF04366">
    <property type="entry name" value="Ysc84"/>
    <property type="match status" value="1"/>
</dbReference>
<feature type="signal peptide" evidence="1">
    <location>
        <begin position="1"/>
        <end position="26"/>
    </location>
</feature>
<keyword evidence="1" id="KW-0732">Signal</keyword>
<dbReference type="AlphaFoldDB" id="A0A6S6M4K2"/>
<accession>A0A6S6M4K2</accession>
<evidence type="ECO:0000313" key="3">
    <source>
        <dbReference type="EMBL" id="BCG46275.1"/>
    </source>
</evidence>
<feature type="chain" id="PRO_5027962383" description="Ysc84 actin-binding domain-containing protein" evidence="1">
    <location>
        <begin position="27"/>
        <end position="231"/>
    </location>
</feature>
<feature type="domain" description="Ysc84 actin-binding" evidence="2">
    <location>
        <begin position="102"/>
        <end position="226"/>
    </location>
</feature>
<protein>
    <recommendedName>
        <fullName evidence="2">Ysc84 actin-binding domain-containing protein</fullName>
    </recommendedName>
</protein>
<dbReference type="Proteomes" id="UP000515472">
    <property type="component" value="Chromosome"/>
</dbReference>
<dbReference type="CDD" id="cd11524">
    <property type="entry name" value="SYLF"/>
    <property type="match status" value="1"/>
</dbReference>
<reference evidence="3 4" key="1">
    <citation type="submission" date="2020-06" db="EMBL/GenBank/DDBJ databases">
        <title>Interaction of electrochemicaly active bacteria, Geobacter bremensis R4 on different carbon anode.</title>
        <authorList>
            <person name="Meng L."/>
            <person name="Yoshida N."/>
        </authorList>
    </citation>
    <scope>NUCLEOTIDE SEQUENCE [LARGE SCALE GENOMIC DNA]</scope>
    <source>
        <strain evidence="3 4">R4</strain>
    </source>
</reference>
<dbReference type="KEGG" id="gbn:GEOBRER4_10250"/>
<evidence type="ECO:0000313" key="4">
    <source>
        <dbReference type="Proteomes" id="UP000515472"/>
    </source>
</evidence>
<proteinExistence type="predicted"/>
<dbReference type="RefSeq" id="WP_185244517.1">
    <property type="nucleotide sequence ID" value="NZ_AP023213.1"/>
</dbReference>
<dbReference type="GO" id="GO:0035091">
    <property type="term" value="F:phosphatidylinositol binding"/>
    <property type="evidence" value="ECO:0007669"/>
    <property type="project" value="TreeGrafter"/>
</dbReference>
<evidence type="ECO:0000256" key="1">
    <source>
        <dbReference type="SAM" id="SignalP"/>
    </source>
</evidence>
<dbReference type="EMBL" id="AP023213">
    <property type="protein sequence ID" value="BCG46275.1"/>
    <property type="molecule type" value="Genomic_DNA"/>
</dbReference>
<dbReference type="PANTHER" id="PTHR15629:SF2">
    <property type="entry name" value="SH3 DOMAIN-CONTAINING YSC84-LIKE PROTEIN 1"/>
    <property type="match status" value="1"/>
</dbReference>
<dbReference type="InterPro" id="IPR051702">
    <property type="entry name" value="SH3_domain_YSC84-like"/>
</dbReference>
<organism evidence="3 4">
    <name type="scientific">Citrifermentans bremense</name>
    <dbReference type="NCBI Taxonomy" id="60035"/>
    <lineage>
        <taxon>Bacteria</taxon>
        <taxon>Pseudomonadati</taxon>
        <taxon>Thermodesulfobacteriota</taxon>
        <taxon>Desulfuromonadia</taxon>
        <taxon>Geobacterales</taxon>
        <taxon>Geobacteraceae</taxon>
        <taxon>Citrifermentans</taxon>
    </lineage>
</organism>
<dbReference type="PANTHER" id="PTHR15629">
    <property type="entry name" value="SH3YL1 PROTEIN"/>
    <property type="match status" value="1"/>
</dbReference>